<dbReference type="PATRIC" id="fig|1110502.3.peg.5839"/>
<dbReference type="InterPro" id="IPR016181">
    <property type="entry name" value="Acyl_CoA_acyltransferase"/>
</dbReference>
<dbReference type="InterPro" id="IPR000182">
    <property type="entry name" value="GNAT_dom"/>
</dbReference>
<dbReference type="PANTHER" id="PTHR43877">
    <property type="entry name" value="AMINOALKYLPHOSPHONATE N-ACETYLTRANSFERASE-RELATED-RELATED"/>
    <property type="match status" value="1"/>
</dbReference>
<dbReference type="KEGG" id="tmo:TMO_d0013"/>
<dbReference type="PANTHER" id="PTHR43877:SF1">
    <property type="entry name" value="ACETYLTRANSFERASE"/>
    <property type="match status" value="1"/>
</dbReference>
<name>I3TXS7_TISMK</name>
<dbReference type="AlphaFoldDB" id="I3TXS7"/>
<dbReference type="Gene3D" id="3.40.630.30">
    <property type="match status" value="1"/>
</dbReference>
<evidence type="ECO:0000256" key="1">
    <source>
        <dbReference type="ARBA" id="ARBA00022679"/>
    </source>
</evidence>
<protein>
    <submittedName>
        <fullName evidence="4">N-acetyltransferase yafP</fullName>
    </submittedName>
</protein>
<geneLocation type="plasmid" evidence="4 5">
    <name>pTM4</name>
</geneLocation>
<evidence type="ECO:0000259" key="3">
    <source>
        <dbReference type="PROSITE" id="PS51186"/>
    </source>
</evidence>
<keyword evidence="2" id="KW-0012">Acyltransferase</keyword>
<evidence type="ECO:0000313" key="4">
    <source>
        <dbReference type="EMBL" id="AFK57565.1"/>
    </source>
</evidence>
<keyword evidence="4" id="KW-0614">Plasmid</keyword>
<organism evidence="4 5">
    <name type="scientific">Tistrella mobilis (strain KA081020-065)</name>
    <dbReference type="NCBI Taxonomy" id="1110502"/>
    <lineage>
        <taxon>Bacteria</taxon>
        <taxon>Pseudomonadati</taxon>
        <taxon>Pseudomonadota</taxon>
        <taxon>Alphaproteobacteria</taxon>
        <taxon>Geminicoccales</taxon>
        <taxon>Geminicoccaceae</taxon>
        <taxon>Tistrella</taxon>
    </lineage>
</organism>
<dbReference type="Proteomes" id="UP000005258">
    <property type="component" value="Plasmid pTM4"/>
</dbReference>
<dbReference type="GO" id="GO:0016747">
    <property type="term" value="F:acyltransferase activity, transferring groups other than amino-acyl groups"/>
    <property type="evidence" value="ECO:0007669"/>
    <property type="project" value="InterPro"/>
</dbReference>
<dbReference type="InterPro" id="IPR050832">
    <property type="entry name" value="Bact_Acetyltransf"/>
</dbReference>
<dbReference type="HOGENOM" id="CLU_087351_4_2_5"/>
<proteinExistence type="predicted"/>
<dbReference type="Pfam" id="PF13673">
    <property type="entry name" value="Acetyltransf_10"/>
    <property type="match status" value="1"/>
</dbReference>
<dbReference type="CDD" id="cd04301">
    <property type="entry name" value="NAT_SF"/>
    <property type="match status" value="1"/>
</dbReference>
<evidence type="ECO:0000256" key="2">
    <source>
        <dbReference type="ARBA" id="ARBA00023315"/>
    </source>
</evidence>
<accession>I3TXS7</accession>
<reference evidence="4 5" key="1">
    <citation type="journal article" date="2012" name="J. Am. Chem. Soc.">
        <title>Bacterial biosynthesis and maturation of the didemnin anti-cancer agents.</title>
        <authorList>
            <person name="Xu Y."/>
            <person name="Kersten R.D."/>
            <person name="Nam S.J."/>
            <person name="Lu L."/>
            <person name="Al-Suwailem A.M."/>
            <person name="Zheng H."/>
            <person name="Fenical W."/>
            <person name="Dorrestein P.C."/>
            <person name="Moore B.S."/>
            <person name="Qian P.Y."/>
        </authorList>
    </citation>
    <scope>NUCLEOTIDE SEQUENCE [LARGE SCALE GENOMIC DNA]</scope>
    <source>
        <strain evidence="4 5">KA081020-065</strain>
    </source>
</reference>
<dbReference type="PROSITE" id="PS51186">
    <property type="entry name" value="GNAT"/>
    <property type="match status" value="1"/>
</dbReference>
<keyword evidence="1" id="KW-0808">Transferase</keyword>
<dbReference type="SUPFAM" id="SSF55729">
    <property type="entry name" value="Acyl-CoA N-acyltransferases (Nat)"/>
    <property type="match status" value="1"/>
</dbReference>
<dbReference type="RefSeq" id="WP_014748554.1">
    <property type="nucleotide sequence ID" value="NC_017959.1"/>
</dbReference>
<evidence type="ECO:0000313" key="5">
    <source>
        <dbReference type="Proteomes" id="UP000005258"/>
    </source>
</evidence>
<dbReference type="EMBL" id="CP003240">
    <property type="protein sequence ID" value="AFK57565.1"/>
    <property type="molecule type" value="Genomic_DNA"/>
</dbReference>
<gene>
    <name evidence="4" type="primary">yafP</name>
    <name evidence="4" type="ordered locus">TMO_d0013</name>
</gene>
<feature type="domain" description="N-acetyltransferase" evidence="3">
    <location>
        <begin position="6"/>
        <end position="153"/>
    </location>
</feature>
<sequence length="153" mass="16088">MTADALTIRQAGAGDAEAISAVILRALWETNAADYTPEIISAVAAGFSPEAITRLMAGRRVLVAVYAADVVGTASLDGNVVRSVFVSPDCQRRGIGMALMTAVEALARAVASPRLLVPSSVTAEGFYARLGFIALRDEWHGAERTIVMEKPLA</sequence>
<keyword evidence="5" id="KW-1185">Reference proteome</keyword>